<comment type="caution">
    <text evidence="1">The sequence shown here is derived from an EMBL/GenBank/DDBJ whole genome shotgun (WGS) entry which is preliminary data.</text>
</comment>
<organism evidence="1 2">
    <name type="scientific">Rhododendron molle</name>
    <name type="common">Chinese azalea</name>
    <name type="synonym">Azalea mollis</name>
    <dbReference type="NCBI Taxonomy" id="49168"/>
    <lineage>
        <taxon>Eukaryota</taxon>
        <taxon>Viridiplantae</taxon>
        <taxon>Streptophyta</taxon>
        <taxon>Embryophyta</taxon>
        <taxon>Tracheophyta</taxon>
        <taxon>Spermatophyta</taxon>
        <taxon>Magnoliopsida</taxon>
        <taxon>eudicotyledons</taxon>
        <taxon>Gunneridae</taxon>
        <taxon>Pentapetalae</taxon>
        <taxon>asterids</taxon>
        <taxon>Ericales</taxon>
        <taxon>Ericaceae</taxon>
        <taxon>Ericoideae</taxon>
        <taxon>Rhodoreae</taxon>
        <taxon>Rhododendron</taxon>
    </lineage>
</organism>
<accession>A0ACC0LKW0</accession>
<dbReference type="EMBL" id="CM046399">
    <property type="protein sequence ID" value="KAI8529009.1"/>
    <property type="molecule type" value="Genomic_DNA"/>
</dbReference>
<name>A0ACC0LKW0_RHOML</name>
<sequence length="238" mass="26764">MNMWTDDNTSMMEAFMTSDLTSLWPPPPSSSASTSIHLPPPQPIAPFNPDTLQQRLQALIEGARENWTYAIFWKSTTNDLPGGPGPVLGWGGGYYKGEEDKGKRKTASTSAEEQAHRKKDLITSMDSVKRRLKDLRELTKRGYNVVQTFEALSVDEVRSFVERLGQTVNSEDIDFIVLFEGPKETLYEGGTWKVRVKFPEDYVQPAVARLCGSHIPPKHIPVGWYMCGLSWLEVGSRI</sequence>
<evidence type="ECO:0000313" key="1">
    <source>
        <dbReference type="EMBL" id="KAI8529009.1"/>
    </source>
</evidence>
<evidence type="ECO:0000313" key="2">
    <source>
        <dbReference type="Proteomes" id="UP001062846"/>
    </source>
</evidence>
<reference evidence="1" key="1">
    <citation type="submission" date="2022-02" db="EMBL/GenBank/DDBJ databases">
        <title>Plant Genome Project.</title>
        <authorList>
            <person name="Zhang R.-G."/>
        </authorList>
    </citation>
    <scope>NUCLEOTIDE SEQUENCE</scope>
    <source>
        <strain evidence="1">AT1</strain>
    </source>
</reference>
<gene>
    <name evidence="1" type="ORF">RHMOL_Rhmol12G0192500</name>
</gene>
<dbReference type="Proteomes" id="UP001062846">
    <property type="component" value="Chromosome 12"/>
</dbReference>
<keyword evidence="2" id="KW-1185">Reference proteome</keyword>
<proteinExistence type="predicted"/>
<protein>
    <submittedName>
        <fullName evidence="1">Uncharacterized protein</fullName>
    </submittedName>
</protein>